<reference evidence="2 3" key="1">
    <citation type="journal article" date="2016" name="BMC Genomics">
        <title>Comparative genomics reveals Cyclospora cayetanensis possesses coccidia-like metabolism and invasion components but unique surface antigens.</title>
        <authorList>
            <person name="Liu S."/>
            <person name="Wang L."/>
            <person name="Zheng H."/>
            <person name="Xu Z."/>
            <person name="Roellig D.M."/>
            <person name="Li N."/>
            <person name="Frace M.A."/>
            <person name="Tang K."/>
            <person name="Arrowood M.J."/>
            <person name="Moss D.M."/>
            <person name="Zhang L."/>
            <person name="Feng Y."/>
            <person name="Xiao L."/>
        </authorList>
    </citation>
    <scope>NUCLEOTIDE SEQUENCE [LARGE SCALE GENOMIC DNA]</scope>
    <source>
        <strain evidence="2 3">CHN_HEN01</strain>
    </source>
</reference>
<organism evidence="2 3">
    <name type="scientific">Cyclospora cayetanensis</name>
    <dbReference type="NCBI Taxonomy" id="88456"/>
    <lineage>
        <taxon>Eukaryota</taxon>
        <taxon>Sar</taxon>
        <taxon>Alveolata</taxon>
        <taxon>Apicomplexa</taxon>
        <taxon>Conoidasida</taxon>
        <taxon>Coccidia</taxon>
        <taxon>Eucoccidiorida</taxon>
        <taxon>Eimeriorina</taxon>
        <taxon>Eimeriidae</taxon>
        <taxon>Cyclospora</taxon>
    </lineage>
</organism>
<dbReference type="Proteomes" id="UP000095192">
    <property type="component" value="Unassembled WGS sequence"/>
</dbReference>
<feature type="compositionally biased region" description="Low complexity" evidence="1">
    <location>
        <begin position="25"/>
        <end position="38"/>
    </location>
</feature>
<feature type="region of interest" description="Disordered" evidence="1">
    <location>
        <begin position="1"/>
        <end position="113"/>
    </location>
</feature>
<proteinExistence type="predicted"/>
<evidence type="ECO:0000313" key="2">
    <source>
        <dbReference type="EMBL" id="OEH77610.1"/>
    </source>
</evidence>
<dbReference type="EMBL" id="JROU02001039">
    <property type="protein sequence ID" value="OEH77610.1"/>
    <property type="molecule type" value="Genomic_DNA"/>
</dbReference>
<sequence length="232" mass="24721">MPSVEDSNDSAEEDGIRTPRPQEQSKSATASPPKAAAPLFPSLLVEQRRQQDIATETNLPRQQHYQPRPSELTPILGRMSLAEPSDTESDEDGQKEQQQEKQQEQSADLLAASAGKGVIIPAAQQTDEKPPTVALGLPITSASLRQSVLLARLPLRQSQQQKEGEQAGRASVQLLLRLPKKQQQKPACFASSRPLAPSTLLAAPPSCPAHLAELTAAPQQPAAAATTGARAA</sequence>
<gene>
    <name evidence="2" type="ORF">cyc_08954</name>
</gene>
<feature type="compositionally biased region" description="Polar residues" evidence="1">
    <location>
        <begin position="52"/>
        <end position="65"/>
    </location>
</feature>
<keyword evidence="3" id="KW-1185">Reference proteome</keyword>
<evidence type="ECO:0000313" key="3">
    <source>
        <dbReference type="Proteomes" id="UP000095192"/>
    </source>
</evidence>
<feature type="compositionally biased region" description="Acidic residues" evidence="1">
    <location>
        <begin position="1"/>
        <end position="13"/>
    </location>
</feature>
<feature type="compositionally biased region" description="Basic and acidic residues" evidence="1">
    <location>
        <begin position="92"/>
        <end position="103"/>
    </location>
</feature>
<protein>
    <submittedName>
        <fullName evidence="2">Uncharacterized protein</fullName>
    </submittedName>
</protein>
<dbReference type="VEuPathDB" id="ToxoDB:cyc_08954"/>
<accession>A0A1D3D2D2</accession>
<evidence type="ECO:0000256" key="1">
    <source>
        <dbReference type="SAM" id="MobiDB-lite"/>
    </source>
</evidence>
<comment type="caution">
    <text evidence="2">The sequence shown here is derived from an EMBL/GenBank/DDBJ whole genome shotgun (WGS) entry which is preliminary data.</text>
</comment>
<dbReference type="AlphaFoldDB" id="A0A1D3D2D2"/>
<name>A0A1D3D2D2_9EIME</name>
<dbReference type="InParanoid" id="A0A1D3D2D2"/>